<dbReference type="OrthoDB" id="5426355at2759"/>
<keyword evidence="2" id="KW-0812">Transmembrane</keyword>
<dbReference type="OMA" id="SWWSTHY"/>
<feature type="compositionally biased region" description="Acidic residues" evidence="1">
    <location>
        <begin position="129"/>
        <end position="142"/>
    </location>
</feature>
<evidence type="ECO:0000256" key="2">
    <source>
        <dbReference type="SAM" id="Phobius"/>
    </source>
</evidence>
<feature type="region of interest" description="Disordered" evidence="1">
    <location>
        <begin position="261"/>
        <end position="325"/>
    </location>
</feature>
<sequence>MPSIPGTSGTSGSWPFASRSLPTLLYLALAFSSSTLAQDVSLLPTAASASFPACGLTCTNLIQADAGCTPPTVAVTNQQTYVSCFCQSALLANLQTSPWGTCDTCTTQSDSELLQSWYSNFCANGGNTEDTDSTSETEDETDTATGNTNSNSNNNNSNNNNSNSDSSNNNSNNADNTNTSAAADTTATSSPATGSRNNPQPQSWWDGHYQWVIMVIVLVIGFSLIAAVGIWLKKRHDAKHPNLYHGHESASGSRVFSTRNFDSPVPSSGALAPGVAARPHESMNTVSIASSSRTNVIPTRPGHTPSRLQKAPQGVDDIEIREAPR</sequence>
<evidence type="ECO:0000256" key="3">
    <source>
        <dbReference type="SAM" id="SignalP"/>
    </source>
</evidence>
<evidence type="ECO:0008006" key="6">
    <source>
        <dbReference type="Google" id="ProtNLM"/>
    </source>
</evidence>
<evidence type="ECO:0000313" key="4">
    <source>
        <dbReference type="EMBL" id="CEL06077.1"/>
    </source>
</evidence>
<keyword evidence="3" id="KW-0732">Signal</keyword>
<feature type="compositionally biased region" description="Polar residues" evidence="1">
    <location>
        <begin position="191"/>
        <end position="201"/>
    </location>
</feature>
<protein>
    <recommendedName>
        <fullName evidence="6">Integral membrane protein</fullName>
    </recommendedName>
</protein>
<dbReference type="AlphaFoldDB" id="A0A0U5G5D8"/>
<dbReference type="Proteomes" id="UP000054771">
    <property type="component" value="Unassembled WGS sequence"/>
</dbReference>
<dbReference type="EMBL" id="CDMC01000005">
    <property type="protein sequence ID" value="CEL06077.1"/>
    <property type="molecule type" value="Genomic_DNA"/>
</dbReference>
<gene>
    <name evidence="4" type="ORF">ASPCAL07187</name>
</gene>
<organism evidence="4 5">
    <name type="scientific">Aspergillus calidoustus</name>
    <dbReference type="NCBI Taxonomy" id="454130"/>
    <lineage>
        <taxon>Eukaryota</taxon>
        <taxon>Fungi</taxon>
        <taxon>Dikarya</taxon>
        <taxon>Ascomycota</taxon>
        <taxon>Pezizomycotina</taxon>
        <taxon>Eurotiomycetes</taxon>
        <taxon>Eurotiomycetidae</taxon>
        <taxon>Eurotiales</taxon>
        <taxon>Aspergillaceae</taxon>
        <taxon>Aspergillus</taxon>
        <taxon>Aspergillus subgen. Nidulantes</taxon>
    </lineage>
</organism>
<feature type="chain" id="PRO_5006857542" description="Integral membrane protein" evidence="3">
    <location>
        <begin position="38"/>
        <end position="325"/>
    </location>
</feature>
<feature type="region of interest" description="Disordered" evidence="1">
    <location>
        <begin position="127"/>
        <end position="201"/>
    </location>
</feature>
<proteinExistence type="predicted"/>
<evidence type="ECO:0000313" key="5">
    <source>
        <dbReference type="Proteomes" id="UP000054771"/>
    </source>
</evidence>
<evidence type="ECO:0000256" key="1">
    <source>
        <dbReference type="SAM" id="MobiDB-lite"/>
    </source>
</evidence>
<reference evidence="5" key="1">
    <citation type="journal article" date="2016" name="Genome Announc.">
        <title>Draft genome sequences of fungus Aspergillus calidoustus.</title>
        <authorList>
            <person name="Horn F."/>
            <person name="Linde J."/>
            <person name="Mattern D.J."/>
            <person name="Walther G."/>
            <person name="Guthke R."/>
            <person name="Scherlach K."/>
            <person name="Martin K."/>
            <person name="Brakhage A.A."/>
            <person name="Petzke L."/>
            <person name="Valiante V."/>
        </authorList>
    </citation>
    <scope>NUCLEOTIDE SEQUENCE [LARGE SCALE GENOMIC DNA]</scope>
    <source>
        <strain evidence="5">SF006504</strain>
    </source>
</reference>
<keyword evidence="5" id="KW-1185">Reference proteome</keyword>
<feature type="signal peptide" evidence="3">
    <location>
        <begin position="1"/>
        <end position="37"/>
    </location>
</feature>
<accession>A0A0U5G5D8</accession>
<feature type="compositionally biased region" description="Low complexity" evidence="1">
    <location>
        <begin position="143"/>
        <end position="190"/>
    </location>
</feature>
<keyword evidence="2" id="KW-1133">Transmembrane helix</keyword>
<feature type="transmembrane region" description="Helical" evidence="2">
    <location>
        <begin position="209"/>
        <end position="232"/>
    </location>
</feature>
<feature type="compositionally biased region" description="Polar residues" evidence="1">
    <location>
        <begin position="282"/>
        <end position="297"/>
    </location>
</feature>
<keyword evidence="2" id="KW-0472">Membrane</keyword>
<name>A0A0U5G5D8_ASPCI</name>